<dbReference type="InterPro" id="IPR018338">
    <property type="entry name" value="Carbonic_anhydrase_a-class_CS"/>
</dbReference>
<comment type="similarity">
    <text evidence="1 7">Belongs to the alpha-carbonic anhydrase family.</text>
</comment>
<dbReference type="FunFam" id="3.10.200.10:FF:000003">
    <property type="entry name" value="Carbonic anhydrase 12"/>
    <property type="match status" value="1"/>
</dbReference>
<evidence type="ECO:0000259" key="8">
    <source>
        <dbReference type="PROSITE" id="PS51144"/>
    </source>
</evidence>
<evidence type="ECO:0000313" key="10">
    <source>
        <dbReference type="Proteomes" id="UP000694621"/>
    </source>
</evidence>
<evidence type="ECO:0000256" key="2">
    <source>
        <dbReference type="ARBA" id="ARBA00012925"/>
    </source>
</evidence>
<dbReference type="AlphaFoldDB" id="A0A8B9KF24"/>
<feature type="signal peptide" evidence="7">
    <location>
        <begin position="1"/>
        <end position="24"/>
    </location>
</feature>
<evidence type="ECO:0000256" key="4">
    <source>
        <dbReference type="ARBA" id="ARBA00022833"/>
    </source>
</evidence>
<keyword evidence="3 7" id="KW-0479">Metal-binding</keyword>
<dbReference type="InterPro" id="IPR001148">
    <property type="entry name" value="CA_dom"/>
</dbReference>
<dbReference type="GO" id="GO:0004089">
    <property type="term" value="F:carbonate dehydratase activity"/>
    <property type="evidence" value="ECO:0007669"/>
    <property type="project" value="UniProtKB-UniRule"/>
</dbReference>
<evidence type="ECO:0000256" key="3">
    <source>
        <dbReference type="ARBA" id="ARBA00022723"/>
    </source>
</evidence>
<keyword evidence="5" id="KW-0325">Glycoprotein</keyword>
<evidence type="ECO:0000256" key="6">
    <source>
        <dbReference type="ARBA" id="ARBA00023239"/>
    </source>
</evidence>
<comment type="cofactor">
    <cofactor evidence="7">
        <name>Zn(2+)</name>
        <dbReference type="ChEBI" id="CHEBI:29105"/>
    </cofactor>
</comment>
<dbReference type="GO" id="GO:0008270">
    <property type="term" value="F:zinc ion binding"/>
    <property type="evidence" value="ECO:0007669"/>
    <property type="project" value="UniProtKB-UniRule"/>
</dbReference>
<feature type="domain" description="Alpha-carbonic anhydrase" evidence="8">
    <location>
        <begin position="16"/>
        <end position="283"/>
    </location>
</feature>
<keyword evidence="6 7" id="KW-0456">Lyase</keyword>
<dbReference type="Proteomes" id="UP000694621">
    <property type="component" value="Unplaced"/>
</dbReference>
<dbReference type="InterPro" id="IPR023561">
    <property type="entry name" value="Carbonic_anhydrase_a-class"/>
</dbReference>
<dbReference type="SMART" id="SM01057">
    <property type="entry name" value="Carb_anhydrase"/>
    <property type="match status" value="1"/>
</dbReference>
<protein>
    <recommendedName>
        <fullName evidence="2 7">Carbonic anhydrase</fullName>
        <ecNumber evidence="2 7">4.2.1.1</ecNumber>
    </recommendedName>
</protein>
<accession>A0A8B9KF24</accession>
<comment type="function">
    <text evidence="7">Reversible hydration of carbon dioxide.</text>
</comment>
<dbReference type="PANTHER" id="PTHR18952">
    <property type="entry name" value="CARBONIC ANHYDRASE"/>
    <property type="match status" value="1"/>
</dbReference>
<reference evidence="9" key="1">
    <citation type="submission" date="2025-08" db="UniProtKB">
        <authorList>
            <consortium name="Ensembl"/>
        </authorList>
    </citation>
    <scope>IDENTIFICATION</scope>
</reference>
<dbReference type="InterPro" id="IPR036398">
    <property type="entry name" value="CA_dom_sf"/>
</dbReference>
<dbReference type="PROSITE" id="PS51144">
    <property type="entry name" value="ALPHA_CA_2"/>
    <property type="match status" value="1"/>
</dbReference>
<evidence type="ECO:0000313" key="9">
    <source>
        <dbReference type="Ensembl" id="ENSAMXP00005034859.1"/>
    </source>
</evidence>
<dbReference type="EC" id="4.2.1.1" evidence="2 7"/>
<dbReference type="Pfam" id="PF00194">
    <property type="entry name" value="Carb_anhydrase"/>
    <property type="match status" value="1"/>
</dbReference>
<dbReference type="Ensembl" id="ENSAMXT00005038024.1">
    <property type="protein sequence ID" value="ENSAMXP00005034859.1"/>
    <property type="gene ID" value="ENSAMXG00005016786.1"/>
</dbReference>
<dbReference type="SUPFAM" id="SSF51069">
    <property type="entry name" value="Carbonic anhydrase"/>
    <property type="match status" value="1"/>
</dbReference>
<feature type="chain" id="PRO_5034890021" description="Carbonic anhydrase" evidence="7">
    <location>
        <begin position="25"/>
        <end position="318"/>
    </location>
</feature>
<dbReference type="GO" id="GO:0005886">
    <property type="term" value="C:plasma membrane"/>
    <property type="evidence" value="ECO:0007669"/>
    <property type="project" value="TreeGrafter"/>
</dbReference>
<dbReference type="PANTHER" id="PTHR18952:SF200">
    <property type="entry name" value="CARBONIC ANHYDRASE"/>
    <property type="match status" value="1"/>
</dbReference>
<evidence type="ECO:0000256" key="7">
    <source>
        <dbReference type="RuleBase" id="RU367011"/>
    </source>
</evidence>
<dbReference type="Gene3D" id="3.10.200.10">
    <property type="entry name" value="Alpha carbonic anhydrase"/>
    <property type="match status" value="1"/>
</dbReference>
<sequence length="318" mass="35226">MKAQFFTLLAVCLLPTVMSEGSSADYTTWSHTVVEHCNGTQQSPVNIVTTDVKEDASLTAFNFTGFDDNSTVLQIQNADGKSVKVGLDDSKMSVSGGGLPGVYKTQQMHLHWGNGSSAPGSEHTVNGKQYPMELHIVNMKSTHPNISVALGDSTGLAVLGFFIEATNDTGYPESWKNLTSYLSSIPNKGDTVDIMYQFTMDSLLQGVDRTKYYRYLGSLTTPSCNEAVVWTVFKEPIKVSQDLVSLVRPTDRDKDLFYRLMLIFCGLFRTTSANLSRFKYVIFKTFFNTLEVYCKCLTLHIDAHTGKQNTLKCTLCST</sequence>
<keyword evidence="7" id="KW-0732">Signal</keyword>
<name>A0A8B9KF24_ASTMX</name>
<keyword evidence="4 7" id="KW-0862">Zinc</keyword>
<proteinExistence type="inferred from homology"/>
<evidence type="ECO:0000256" key="5">
    <source>
        <dbReference type="ARBA" id="ARBA00023180"/>
    </source>
</evidence>
<dbReference type="PROSITE" id="PS00162">
    <property type="entry name" value="ALPHA_CA_1"/>
    <property type="match status" value="1"/>
</dbReference>
<comment type="catalytic activity">
    <reaction evidence="7">
        <text>hydrogencarbonate + H(+) = CO2 + H2O</text>
        <dbReference type="Rhea" id="RHEA:10748"/>
        <dbReference type="ChEBI" id="CHEBI:15377"/>
        <dbReference type="ChEBI" id="CHEBI:15378"/>
        <dbReference type="ChEBI" id="CHEBI:16526"/>
        <dbReference type="ChEBI" id="CHEBI:17544"/>
        <dbReference type="EC" id="4.2.1.1"/>
    </reaction>
</comment>
<organism evidence="9 10">
    <name type="scientific">Astyanax mexicanus</name>
    <name type="common">Blind cave fish</name>
    <name type="synonym">Astyanax fasciatus mexicanus</name>
    <dbReference type="NCBI Taxonomy" id="7994"/>
    <lineage>
        <taxon>Eukaryota</taxon>
        <taxon>Metazoa</taxon>
        <taxon>Chordata</taxon>
        <taxon>Craniata</taxon>
        <taxon>Vertebrata</taxon>
        <taxon>Euteleostomi</taxon>
        <taxon>Actinopterygii</taxon>
        <taxon>Neopterygii</taxon>
        <taxon>Teleostei</taxon>
        <taxon>Ostariophysi</taxon>
        <taxon>Characiformes</taxon>
        <taxon>Characoidei</taxon>
        <taxon>Acestrorhamphidae</taxon>
        <taxon>Acestrorhamphinae</taxon>
        <taxon>Astyanax</taxon>
    </lineage>
</organism>
<evidence type="ECO:0000256" key="1">
    <source>
        <dbReference type="ARBA" id="ARBA00010718"/>
    </source>
</evidence>